<comment type="caution">
    <text evidence="3">The sequence shown here is derived from an EMBL/GenBank/DDBJ whole genome shotgun (WGS) entry which is preliminary data.</text>
</comment>
<dbReference type="PANTHER" id="PTHR24094:SF15">
    <property type="entry name" value="AMP-DEPENDENT SYNTHETASE_LIGASE DOMAIN-CONTAINING PROTEIN-RELATED"/>
    <property type="match status" value="1"/>
</dbReference>
<dbReference type="PANTHER" id="PTHR24094">
    <property type="entry name" value="SECRETED PROTEIN"/>
    <property type="match status" value="1"/>
</dbReference>
<evidence type="ECO:0000256" key="1">
    <source>
        <dbReference type="SAM" id="SignalP"/>
    </source>
</evidence>
<gene>
    <name evidence="3" type="ORF">BG844_26395</name>
</gene>
<evidence type="ECO:0000313" key="4">
    <source>
        <dbReference type="Proteomes" id="UP000182486"/>
    </source>
</evidence>
<sequence>MRLSRVTAVAAAALAATAAVAIPASAEDVPDVPAVPSKAVAQEYLNALAVDAEGGGDGYSREKFPHWEDVEGSCNTRETVLQRDGDGVVVDNACQATSGTWLSPYDGQTWTDAADVDIDHLVPLAEAWRSGAADWTTERREQFANDLTTPQLIAVTDDVNQAKGDQDPAEWLPPRTDYRCTYAKMWITVKHSWQLTLQEAEKSALQGMLDDCTS</sequence>
<organism evidence="3 4">
    <name type="scientific">Couchioplanes caeruleus subsp. caeruleus</name>
    <dbReference type="NCBI Taxonomy" id="56427"/>
    <lineage>
        <taxon>Bacteria</taxon>
        <taxon>Bacillati</taxon>
        <taxon>Actinomycetota</taxon>
        <taxon>Actinomycetes</taxon>
        <taxon>Micromonosporales</taxon>
        <taxon>Micromonosporaceae</taxon>
        <taxon>Couchioplanes</taxon>
    </lineage>
</organism>
<dbReference type="RefSeq" id="WP_071808063.1">
    <property type="nucleotide sequence ID" value="NZ_MEIA01000336.1"/>
</dbReference>
<keyword evidence="4" id="KW-1185">Reference proteome</keyword>
<keyword evidence="1" id="KW-0732">Signal</keyword>
<protein>
    <recommendedName>
        <fullName evidence="2">GmrSD restriction endonucleases C-terminal domain-containing protein</fullName>
    </recommendedName>
</protein>
<name>A0A1K0GGV0_9ACTN</name>
<dbReference type="Pfam" id="PF07510">
    <property type="entry name" value="GmrSD_C"/>
    <property type="match status" value="1"/>
</dbReference>
<dbReference type="InterPro" id="IPR011089">
    <property type="entry name" value="GmrSD_C"/>
</dbReference>
<feature type="signal peptide" evidence="1">
    <location>
        <begin position="1"/>
        <end position="26"/>
    </location>
</feature>
<dbReference type="AlphaFoldDB" id="A0A1K0GGV0"/>
<evidence type="ECO:0000259" key="2">
    <source>
        <dbReference type="Pfam" id="PF07510"/>
    </source>
</evidence>
<feature type="domain" description="GmrSD restriction endonucleases C-terminal" evidence="2">
    <location>
        <begin position="110"/>
        <end position="205"/>
    </location>
</feature>
<accession>A0A1K0GGV0</accession>
<reference evidence="3 4" key="1">
    <citation type="submission" date="2016-09" db="EMBL/GenBank/DDBJ databases">
        <title>Couchioplanes caeruleus draft genome sequence.</title>
        <authorList>
            <person name="Sheehan J."/>
            <person name="Caffrey P."/>
        </authorList>
    </citation>
    <scope>NUCLEOTIDE SEQUENCE [LARGE SCALE GENOMIC DNA]</scope>
    <source>
        <strain evidence="3 4">DSM 43634</strain>
    </source>
</reference>
<proteinExistence type="predicted"/>
<feature type="chain" id="PRO_5009664352" description="GmrSD restriction endonucleases C-terminal domain-containing protein" evidence="1">
    <location>
        <begin position="27"/>
        <end position="214"/>
    </location>
</feature>
<evidence type="ECO:0000313" key="3">
    <source>
        <dbReference type="EMBL" id="OJF11422.1"/>
    </source>
</evidence>
<dbReference type="EMBL" id="MEIA01000336">
    <property type="protein sequence ID" value="OJF11422.1"/>
    <property type="molecule type" value="Genomic_DNA"/>
</dbReference>
<dbReference type="Proteomes" id="UP000182486">
    <property type="component" value="Unassembled WGS sequence"/>
</dbReference>